<evidence type="ECO:0000256" key="5">
    <source>
        <dbReference type="ARBA" id="ARBA00022825"/>
    </source>
</evidence>
<protein>
    <recommendedName>
        <fullName evidence="6">Serine protease</fullName>
        <ecNumber evidence="6">3.4.21.-</ecNumber>
    </recommendedName>
</protein>
<dbReference type="PANTHER" id="PTHR36234:SF5">
    <property type="entry name" value="LYSYL ENDOPEPTIDASE"/>
    <property type="match status" value="1"/>
</dbReference>
<dbReference type="Pfam" id="PF13365">
    <property type="entry name" value="Trypsin_2"/>
    <property type="match status" value="1"/>
</dbReference>
<dbReference type="PRINTS" id="PR00839">
    <property type="entry name" value="V8PROTEASE"/>
</dbReference>
<evidence type="ECO:0000259" key="9">
    <source>
        <dbReference type="SMART" id="SM00892"/>
    </source>
</evidence>
<evidence type="ECO:0000256" key="2">
    <source>
        <dbReference type="ARBA" id="ARBA00022670"/>
    </source>
</evidence>
<feature type="region of interest" description="Disordered" evidence="7">
    <location>
        <begin position="746"/>
        <end position="776"/>
    </location>
</feature>
<keyword evidence="5 6" id="KW-0720">Serine protease</keyword>
<dbReference type="EC" id="3.4.21.-" evidence="6"/>
<comment type="similarity">
    <text evidence="1 6">Belongs to the peptidase S1B family.</text>
</comment>
<dbReference type="Gene3D" id="2.40.10.10">
    <property type="entry name" value="Trypsin-like serine proteases"/>
    <property type="match status" value="2"/>
</dbReference>
<dbReference type="GO" id="GO:0003676">
    <property type="term" value="F:nucleic acid binding"/>
    <property type="evidence" value="ECO:0007669"/>
    <property type="project" value="InterPro"/>
</dbReference>
<evidence type="ECO:0000313" key="10">
    <source>
        <dbReference type="EMBL" id="TYO64126.1"/>
    </source>
</evidence>
<keyword evidence="2 6" id="KW-0645">Protease</keyword>
<dbReference type="InterPro" id="IPR020821">
    <property type="entry name" value="ENPP1-3/EXOG-like_nuc-like"/>
</dbReference>
<feature type="region of interest" description="Disordered" evidence="7">
    <location>
        <begin position="477"/>
        <end position="496"/>
    </location>
</feature>
<evidence type="ECO:0000256" key="6">
    <source>
        <dbReference type="RuleBase" id="RU004296"/>
    </source>
</evidence>
<dbReference type="GO" id="GO:0008236">
    <property type="term" value="F:serine-type peptidase activity"/>
    <property type="evidence" value="ECO:0007669"/>
    <property type="project" value="UniProtKB-KW"/>
</dbReference>
<keyword evidence="3" id="KW-0732">Signal</keyword>
<dbReference type="SMART" id="SM00477">
    <property type="entry name" value="NUC"/>
    <property type="match status" value="1"/>
</dbReference>
<feature type="domain" description="ENPP1-3/EXOG-like endonuclease/phosphodiesterase" evidence="8">
    <location>
        <begin position="449"/>
        <end position="730"/>
    </location>
</feature>
<keyword evidence="11" id="KW-1185">Reference proteome</keyword>
<organism evidence="10 11">
    <name type="scientific">Bradyrhizobium hipponense</name>
    <dbReference type="NCBI Taxonomy" id="2605638"/>
    <lineage>
        <taxon>Bacteria</taxon>
        <taxon>Pseudomonadati</taxon>
        <taxon>Pseudomonadota</taxon>
        <taxon>Alphaproteobacteria</taxon>
        <taxon>Hyphomicrobiales</taxon>
        <taxon>Nitrobacteraceae</taxon>
        <taxon>Bradyrhizobium</taxon>
    </lineage>
</organism>
<dbReference type="InterPro" id="IPR043504">
    <property type="entry name" value="Peptidase_S1_PA_chymotrypsin"/>
</dbReference>
<dbReference type="Gene3D" id="3.40.570.10">
    <property type="entry name" value="Extracellular Endonuclease, subunit A"/>
    <property type="match status" value="1"/>
</dbReference>
<dbReference type="SUPFAM" id="SSF50494">
    <property type="entry name" value="Trypsin-like serine proteases"/>
    <property type="match status" value="1"/>
</dbReference>
<evidence type="ECO:0000256" key="4">
    <source>
        <dbReference type="ARBA" id="ARBA00022801"/>
    </source>
</evidence>
<dbReference type="AlphaFoldDB" id="A0A5S4YI93"/>
<evidence type="ECO:0000256" key="3">
    <source>
        <dbReference type="ARBA" id="ARBA00022729"/>
    </source>
</evidence>
<dbReference type="InterPro" id="IPR009003">
    <property type="entry name" value="Peptidase_S1_PA"/>
</dbReference>
<name>A0A5S4YI93_9BRAD</name>
<dbReference type="PANTHER" id="PTHR36234">
    <property type="entry name" value="LYSYL ENDOPEPTIDASE"/>
    <property type="match status" value="1"/>
</dbReference>
<dbReference type="GO" id="GO:0006508">
    <property type="term" value="P:proteolysis"/>
    <property type="evidence" value="ECO:0007669"/>
    <property type="project" value="UniProtKB-KW"/>
</dbReference>
<evidence type="ECO:0000256" key="7">
    <source>
        <dbReference type="SAM" id="MobiDB-lite"/>
    </source>
</evidence>
<dbReference type="Proteomes" id="UP000324797">
    <property type="component" value="Unassembled WGS sequence"/>
</dbReference>
<dbReference type="InterPro" id="IPR044925">
    <property type="entry name" value="His-Me_finger_sf"/>
</dbReference>
<evidence type="ECO:0000259" key="8">
    <source>
        <dbReference type="SMART" id="SM00477"/>
    </source>
</evidence>
<reference evidence="10 11" key="1">
    <citation type="submission" date="2019-08" db="EMBL/GenBank/DDBJ databases">
        <title>Bradyrhizobium hipponensis sp. nov., a rhizobium isolated from a Lupinus angustifolius root nodule in Tunisia.</title>
        <authorList>
            <person name="Off K."/>
            <person name="Rejili M."/>
            <person name="Mars M."/>
            <person name="Brachmann A."/>
            <person name="Marin M."/>
        </authorList>
    </citation>
    <scope>NUCLEOTIDE SEQUENCE [LARGE SCALE GENOMIC DNA]</scope>
    <source>
        <strain evidence="11">aSej3</strain>
    </source>
</reference>
<dbReference type="Pfam" id="PF01223">
    <property type="entry name" value="Endonuclease_NS"/>
    <property type="match status" value="1"/>
</dbReference>
<dbReference type="SUPFAM" id="SSF54060">
    <property type="entry name" value="His-Me finger endonucleases"/>
    <property type="match status" value="1"/>
</dbReference>
<gene>
    <name evidence="10" type="ORF">FXV83_23965</name>
</gene>
<dbReference type="SMART" id="SM00892">
    <property type="entry name" value="Endonuclease_NS"/>
    <property type="match status" value="1"/>
</dbReference>
<dbReference type="GO" id="GO:0046872">
    <property type="term" value="F:metal ion binding"/>
    <property type="evidence" value="ECO:0007669"/>
    <property type="project" value="InterPro"/>
</dbReference>
<keyword evidence="4 6" id="KW-0378">Hydrolase</keyword>
<feature type="compositionally biased region" description="Basic residues" evidence="7">
    <location>
        <begin position="752"/>
        <end position="776"/>
    </location>
</feature>
<accession>A0A5S4YI93</accession>
<sequence length="776" mass="84938">MSIKPTPRIAAAARTRLAGAAAQIRHSMLMIEERRPGDAEPELSRKVQVYQARTGLSIEEADRKVAKPESGAERIWGKTVDFVDVAFFERGRRAARAVARIITTDGAAVGTGFLISPHLLMTNNHVIGSTQDAAGLLAEFDYERDINGVMLQATRFAFDTKACFLTNDQDNLDYTVLALGRRVTGTKELASFGYIPVSSARNKHQLGDFVNILQHPDGRPKEAVVRENQLVARTGTTLAYVADTEPGASGSPVCNVLWALVALHHWGSPHRELTDESGKEIAKTVNEGIRASSIYTDMSTLRSTLDPSAQSMIDEALRVGLEALPQSSVGETLAGESAMRDAGSAASVSVAKDGTATWSIPLTVSVKLGGLLSPIPETASAALASGPAIQPAGAEARLELDPDYSDRSGYDPRFLGVRIDLPKLSRAQQVIAAKNTEADGGANPYELKYHHFSVIMNGKRRLAFLSAVNIDGSTSKDFDRSSGVISDPMADGDDSEASELWFPEHRIKDSQQTPRDFYEGQTTFDADGNPILDKRRGGHRNRMFQKGHLTRRQDPLWGNDDDLIRYANADTFHVTNCAPQVGFFNMGVGKRPGSEAAAKPHPGGNLYWRALEEYVLSNARTDRQRVSVFTGPLFDDENDFPWDRGRSDMRGFLAPRKFWKLVLRVDGGALQATALVADQSPLIDVLPEAIRRGEALPAPLPYDKVKQYHCSIAELERITGFEFGTKIAEADTYSSRGQRREVSTLDELLQSRRSRRPAKQAAKKVAKKAAKKAKKR</sequence>
<dbReference type="InterPro" id="IPR001604">
    <property type="entry name" value="Endo_G_ENPP1-like_dom"/>
</dbReference>
<feature type="domain" description="DNA/RNA non-specific endonuclease/pyrophosphatase/phosphodiesterase" evidence="9">
    <location>
        <begin position="448"/>
        <end position="730"/>
    </location>
</feature>
<evidence type="ECO:0000313" key="11">
    <source>
        <dbReference type="Proteomes" id="UP000324797"/>
    </source>
</evidence>
<proteinExistence type="inferred from homology"/>
<dbReference type="InterPro" id="IPR044929">
    <property type="entry name" value="DNA/RNA_non-sp_Endonuclease_sf"/>
</dbReference>
<dbReference type="InterPro" id="IPR008256">
    <property type="entry name" value="Peptidase_S1B"/>
</dbReference>
<comment type="caution">
    <text evidence="10">The sequence shown here is derived from an EMBL/GenBank/DDBJ whole genome shotgun (WGS) entry which is preliminary data.</text>
</comment>
<evidence type="ECO:0000256" key="1">
    <source>
        <dbReference type="ARBA" id="ARBA00008764"/>
    </source>
</evidence>
<dbReference type="RefSeq" id="WP_148741834.1">
    <property type="nucleotide sequence ID" value="NZ_VSTH01000079.1"/>
</dbReference>
<dbReference type="EMBL" id="VSTH01000079">
    <property type="protein sequence ID" value="TYO64126.1"/>
    <property type="molecule type" value="Genomic_DNA"/>
</dbReference>